<dbReference type="EMBL" id="JNBR01001838">
    <property type="protein sequence ID" value="OQR84714.1"/>
    <property type="molecule type" value="Genomic_DNA"/>
</dbReference>
<keyword evidence="2" id="KW-1185">Reference proteome</keyword>
<organism evidence="1 2">
    <name type="scientific">Achlya hypogyna</name>
    <name type="common">Oomycete</name>
    <name type="synonym">Protoachlya hypogyna</name>
    <dbReference type="NCBI Taxonomy" id="1202772"/>
    <lineage>
        <taxon>Eukaryota</taxon>
        <taxon>Sar</taxon>
        <taxon>Stramenopiles</taxon>
        <taxon>Oomycota</taxon>
        <taxon>Saprolegniomycetes</taxon>
        <taxon>Saprolegniales</taxon>
        <taxon>Achlyaceae</taxon>
        <taxon>Achlya</taxon>
    </lineage>
</organism>
<evidence type="ECO:0000313" key="1">
    <source>
        <dbReference type="EMBL" id="OQR84714.1"/>
    </source>
</evidence>
<dbReference type="OrthoDB" id="75572at2759"/>
<gene>
    <name evidence="1" type="ORF">ACHHYP_20648</name>
</gene>
<sequence length="396" mass="43465">MPTMYQGPRLAELSQFGTWKRTFLAAAANDIGTTAYYTVPDFVDRHLVDTIGPARLRVLETTADVAVPEVPENLTPAQLEGARIMRQRQVDAIVKDAIAAECADLNALKARAAADYLSAAVDPSVGSVLAGLEGPFALWQRLATTSSHGVADLVAAYSKAVTKTFQAKRPTYQPPGEFFSEFDTVADAFIDAVLASEEAEVLKGKKATAVAAYRREVAAKLKIAMLGHATGPHAPDVLCAHVGWDVPRFQIHLLPSMTKASTWSSFAYAPSSCAYCGFSHGTEPCRQLALDWENRNQRPGPRAWCRSTAYFSEHKLVYVPRTEADMDELVAKHLIKRTRKRKTPSIASMEAVHPLPTPSEPTEVQLTAPRDEVSALAHKRQMLEERCVRRTRSTTF</sequence>
<protein>
    <submittedName>
        <fullName evidence="1">Uncharacterized protein</fullName>
    </submittedName>
</protein>
<proteinExistence type="predicted"/>
<name>A0A1V9YG54_ACHHY</name>
<reference evidence="1 2" key="1">
    <citation type="journal article" date="2014" name="Genome Biol. Evol.">
        <title>The secreted proteins of Achlya hypogyna and Thraustotheca clavata identify the ancestral oomycete secretome and reveal gene acquisitions by horizontal gene transfer.</title>
        <authorList>
            <person name="Misner I."/>
            <person name="Blouin N."/>
            <person name="Leonard G."/>
            <person name="Richards T.A."/>
            <person name="Lane C.E."/>
        </authorList>
    </citation>
    <scope>NUCLEOTIDE SEQUENCE [LARGE SCALE GENOMIC DNA]</scope>
    <source>
        <strain evidence="1 2">ATCC 48635</strain>
    </source>
</reference>
<dbReference type="AlphaFoldDB" id="A0A1V9YG54"/>
<accession>A0A1V9YG54</accession>
<dbReference type="Proteomes" id="UP000243579">
    <property type="component" value="Unassembled WGS sequence"/>
</dbReference>
<evidence type="ECO:0000313" key="2">
    <source>
        <dbReference type="Proteomes" id="UP000243579"/>
    </source>
</evidence>
<comment type="caution">
    <text evidence="1">The sequence shown here is derived from an EMBL/GenBank/DDBJ whole genome shotgun (WGS) entry which is preliminary data.</text>
</comment>